<dbReference type="PROSITE" id="PS51762">
    <property type="entry name" value="GH16_2"/>
    <property type="match status" value="1"/>
</dbReference>
<dbReference type="AlphaFoldDB" id="A0A362XCJ2"/>
<dbReference type="GO" id="GO:0004553">
    <property type="term" value="F:hydrolase activity, hydrolyzing O-glycosyl compounds"/>
    <property type="evidence" value="ECO:0007669"/>
    <property type="project" value="InterPro"/>
</dbReference>
<dbReference type="InterPro" id="IPR000757">
    <property type="entry name" value="Beta-glucanase-like"/>
</dbReference>
<dbReference type="GO" id="GO:0005975">
    <property type="term" value="P:carbohydrate metabolic process"/>
    <property type="evidence" value="ECO:0007669"/>
    <property type="project" value="InterPro"/>
</dbReference>
<evidence type="ECO:0000313" key="4">
    <source>
        <dbReference type="Proteomes" id="UP000251545"/>
    </source>
</evidence>
<organism evidence="3 4">
    <name type="scientific">Jejuia pallidilutea</name>
    <dbReference type="NCBI Taxonomy" id="504487"/>
    <lineage>
        <taxon>Bacteria</taxon>
        <taxon>Pseudomonadati</taxon>
        <taxon>Bacteroidota</taxon>
        <taxon>Flavobacteriia</taxon>
        <taxon>Flavobacteriales</taxon>
        <taxon>Flavobacteriaceae</taxon>
        <taxon>Jejuia</taxon>
    </lineage>
</organism>
<evidence type="ECO:0000259" key="2">
    <source>
        <dbReference type="PROSITE" id="PS51762"/>
    </source>
</evidence>
<proteinExistence type="inferred from homology"/>
<dbReference type="Pfam" id="PF00722">
    <property type="entry name" value="Glyco_hydro_16"/>
    <property type="match status" value="1"/>
</dbReference>
<gene>
    <name evidence="3" type="ORF">CLV33_10438</name>
</gene>
<dbReference type="InterPro" id="IPR013320">
    <property type="entry name" value="ConA-like_dom_sf"/>
</dbReference>
<dbReference type="CDD" id="cd08023">
    <property type="entry name" value="GH16_laminarinase_like"/>
    <property type="match status" value="1"/>
</dbReference>
<dbReference type="InterPro" id="IPR050546">
    <property type="entry name" value="Glycosyl_Hydrlase_16"/>
</dbReference>
<sequence>MRKKMINTVLLIVLLTLNSCFNKDKKTSLDKNKKTDSIALIKESLKYNPDENWELVWADEFEKPNIDTTNWSLQVVEAGRFNDEWQRYTNSPKNAYIDNGALVIKTIHESDVHGKDQYTSARLHTANKQTWKYGKISARIKLPYGEGIWPAFWMLGANINENGGDTPWPQCGEIDIIELFGYKDDSAVEAHLHYADEFGLHKGIGKDFIFKLEKGKFADAFHIFTLEWDADKISWFVDGVQFASVPITDDTLSEFHNNFFILFNIAVGGTHAGRPNDTTIFPQYMYVDWVRVYKKKSRV</sequence>
<comment type="similarity">
    <text evidence="1">Belongs to the glycosyl hydrolase 16 family.</text>
</comment>
<accession>A0A362XCJ2</accession>
<protein>
    <submittedName>
        <fullName evidence="3">Glycosyl hydrolase family 16</fullName>
    </submittedName>
</protein>
<dbReference type="Proteomes" id="UP000251545">
    <property type="component" value="Unassembled WGS sequence"/>
</dbReference>
<dbReference type="SUPFAM" id="SSF49899">
    <property type="entry name" value="Concanavalin A-like lectins/glucanases"/>
    <property type="match status" value="1"/>
</dbReference>
<dbReference type="Gene3D" id="2.60.120.200">
    <property type="match status" value="1"/>
</dbReference>
<dbReference type="RefSeq" id="WP_105473463.1">
    <property type="nucleotide sequence ID" value="NZ_PVEO01000004.1"/>
</dbReference>
<evidence type="ECO:0000313" key="3">
    <source>
        <dbReference type="EMBL" id="PQV48833.1"/>
    </source>
</evidence>
<dbReference type="EMBL" id="PVEO01000004">
    <property type="protein sequence ID" value="PQV48833.1"/>
    <property type="molecule type" value="Genomic_DNA"/>
</dbReference>
<keyword evidence="3" id="KW-0378">Hydrolase</keyword>
<feature type="domain" description="GH16" evidence="2">
    <location>
        <begin position="69"/>
        <end position="298"/>
    </location>
</feature>
<dbReference type="PANTHER" id="PTHR10963:SF55">
    <property type="entry name" value="GLYCOSIDE HYDROLASE FAMILY 16 PROTEIN"/>
    <property type="match status" value="1"/>
</dbReference>
<dbReference type="PANTHER" id="PTHR10963">
    <property type="entry name" value="GLYCOSYL HYDROLASE-RELATED"/>
    <property type="match status" value="1"/>
</dbReference>
<name>A0A362XCJ2_9FLAO</name>
<comment type="caution">
    <text evidence="3">The sequence shown here is derived from an EMBL/GenBank/DDBJ whole genome shotgun (WGS) entry which is preliminary data.</text>
</comment>
<evidence type="ECO:0000256" key="1">
    <source>
        <dbReference type="ARBA" id="ARBA00006865"/>
    </source>
</evidence>
<reference evidence="3 4" key="1">
    <citation type="submission" date="2018-02" db="EMBL/GenBank/DDBJ databases">
        <title>Genomic Encyclopedia of Archaeal and Bacterial Type Strains, Phase II (KMG-II): from individual species to whole genera.</title>
        <authorList>
            <person name="Goeker M."/>
        </authorList>
    </citation>
    <scope>NUCLEOTIDE SEQUENCE [LARGE SCALE GENOMIC DNA]</scope>
    <source>
        <strain evidence="3 4">DSM 21165</strain>
    </source>
</reference>